<dbReference type="SUPFAM" id="SSF57603">
    <property type="entry name" value="FnI-like domain"/>
    <property type="match status" value="1"/>
</dbReference>
<dbReference type="STRING" id="38654.A0A3Q0GV75"/>
<dbReference type="Proteomes" id="UP000189705">
    <property type="component" value="Unplaced"/>
</dbReference>
<dbReference type="PANTHER" id="PTHR11339:SF403">
    <property type="entry name" value="MUCIN-5B-RELATED"/>
    <property type="match status" value="1"/>
</dbReference>
<evidence type="ECO:0000256" key="2">
    <source>
        <dbReference type="ARBA" id="ARBA00022525"/>
    </source>
</evidence>
<feature type="disulfide bond" evidence="9">
    <location>
        <begin position="2046"/>
        <end position="2095"/>
    </location>
</feature>
<dbReference type="PROSITE" id="PS01225">
    <property type="entry name" value="CTCK_2"/>
    <property type="match status" value="1"/>
</dbReference>
<feature type="region of interest" description="Disordered" evidence="10">
    <location>
        <begin position="1265"/>
        <end position="1287"/>
    </location>
</feature>
<dbReference type="Pfam" id="PF08742">
    <property type="entry name" value="C8"/>
    <property type="match status" value="4"/>
</dbReference>
<dbReference type="SUPFAM" id="SSF57567">
    <property type="entry name" value="Serine protease inhibitors"/>
    <property type="match status" value="5"/>
</dbReference>
<feature type="domain" description="CTCK" evidence="12">
    <location>
        <begin position="2032"/>
        <end position="2119"/>
    </location>
</feature>
<dbReference type="GO" id="GO:0002281">
    <property type="term" value="P:macrophage activation involved in immune response"/>
    <property type="evidence" value="ECO:0007669"/>
    <property type="project" value="UniProtKB-ARBA"/>
</dbReference>
<keyword evidence="15" id="KW-1185">Reference proteome</keyword>
<dbReference type="InterPro" id="IPR014853">
    <property type="entry name" value="VWF/SSPO/ZAN-like_Cys-rich_dom"/>
</dbReference>
<dbReference type="PROSITE" id="PS51233">
    <property type="entry name" value="VWFD"/>
    <property type="match status" value="4"/>
</dbReference>
<protein>
    <submittedName>
        <fullName evidence="16">Mucin-5B-like</fullName>
    </submittedName>
</protein>
<keyword evidence="2" id="KW-0964">Secreted</keyword>
<evidence type="ECO:0000313" key="15">
    <source>
        <dbReference type="Proteomes" id="UP000189705"/>
    </source>
</evidence>
<feature type="domain" description="VWFD" evidence="14">
    <location>
        <begin position="864"/>
        <end position="1034"/>
    </location>
</feature>
<dbReference type="InterPro" id="IPR050780">
    <property type="entry name" value="Mucin_vWF_Thrombospondin_sf"/>
</dbReference>
<feature type="disulfide bond" evidence="9">
    <location>
        <begin position="2057"/>
        <end position="2111"/>
    </location>
</feature>
<dbReference type="InterPro" id="IPR001846">
    <property type="entry name" value="VWF_type-D"/>
</dbReference>
<dbReference type="GO" id="GO:0030299">
    <property type="term" value="P:intestinal cholesterol absorption"/>
    <property type="evidence" value="ECO:0007669"/>
    <property type="project" value="UniProtKB-ARBA"/>
</dbReference>
<dbReference type="SMART" id="SM00215">
    <property type="entry name" value="VWC_out"/>
    <property type="match status" value="2"/>
</dbReference>
<name>A0A3Q0GV75_ALLSI</name>
<feature type="domain" description="VWFD" evidence="14">
    <location>
        <begin position="400"/>
        <end position="572"/>
    </location>
</feature>
<dbReference type="FunFam" id="2.10.25.10:FF:000414">
    <property type="entry name" value="von Willebrand factor"/>
    <property type="match status" value="1"/>
</dbReference>
<feature type="domain" description="VWFD" evidence="14">
    <location>
        <begin position="36"/>
        <end position="203"/>
    </location>
</feature>
<keyword evidence="3 11" id="KW-0732">Signal</keyword>
<dbReference type="FunFam" id="2.10.25.10:FF:000674">
    <property type="entry name" value="Mucin-2"/>
    <property type="match status" value="1"/>
</dbReference>
<dbReference type="GO" id="GO:0046790">
    <property type="term" value="F:virion binding"/>
    <property type="evidence" value="ECO:0007669"/>
    <property type="project" value="UniProtKB-ARBA"/>
</dbReference>
<evidence type="ECO:0000256" key="5">
    <source>
        <dbReference type="ARBA" id="ARBA00023157"/>
    </source>
</evidence>
<dbReference type="InParanoid" id="A0A3Q0GV75"/>
<dbReference type="SMART" id="SM00216">
    <property type="entry name" value="VWD"/>
    <property type="match status" value="4"/>
</dbReference>
<dbReference type="InterPro" id="IPR058753">
    <property type="entry name" value="TIL_OTOGL_Mucin"/>
</dbReference>
<dbReference type="KEGG" id="asn:102388612"/>
<comment type="subunit">
    <text evidence="8">Homomultimer; disulfide-linked. The N- and C-terminus mediate their assembly into higher order structures to form filaments. The CTCK domains of two polypeptides associate in the endoplasmic reticulum to generate intermolecularly disulfide-bonded dimers. These dimers progress to the Golgi apparatus, which is a more acidic environment than the endoplasmic reticulum. Under acidic conditions, the N-termini form non-covalent intermolecular interactions that juxtapose assemblies from different CTCK-linked dimers to produce long, disulfide-linked polymers that remain highly compact until secretion.</text>
</comment>
<feature type="disulfide bond" evidence="9">
    <location>
        <begin position="2061"/>
        <end position="2113"/>
    </location>
</feature>
<evidence type="ECO:0000259" key="13">
    <source>
        <dbReference type="PROSITE" id="PS50184"/>
    </source>
</evidence>
<dbReference type="PROSITE" id="PS50184">
    <property type="entry name" value="VWFC_2"/>
    <property type="match status" value="2"/>
</dbReference>
<sequence length="2123" mass="235449">MGINNRRALWIFFLVWSCCEGKAPLNIVQLPAVNKSECATWGNFHFQTFDQVKFSFPGTCYYVFASHCNDGYQDFNIQIKRSKGQRSPVCFTANIDGVLLEVKGSGIIVNGKEIPLPYNVKNILFEDTCAYFQVTSKLGLTLKWNWADTLLLDLEDTYKGKVCGLCGNFDGNGKNDLFLKGYKIHPRQFGNLHKVEEPTEMCPDVAEDEGTDQFDHKYQCRQYKKKCTKIMSSFGNCQKKVAFNDYVATCAEDMCICTKEASDSGSDSDLSFSCICSTLNQYSRDCVLKGANPGKWRTKELCYKECPNNMKHMECGDPCADTCADPERSKICKAPCTDGCFCPAGTILNDLKGKICVPRERCPCMFQGKVYATGETYSVPCQNCTCTGGQWACISLPCAGNCNIEGGFHITTFDKKQYIFHGNCHYVLAKDTERTFVVVGEIVQCGPFSTMSCLKNLLIQLGNTHIRLCSCGNVYVNNLIVILPTTRDSITMFRPSTFYINILTSVGVQIQVQMKPIMQLFINLDDSYHNRTSGLCGNFNNIQTDDFRTISGVVENSASAFGNSWKTMASCPDIKDSIKDPCANSADKEKFAKHWCTLLSNTSSAFASCHSVVDPSSYIKNCIYDTCNAEKSEEAMCAVFSTYSRDCATRGVPLTAWREGICDVSDCPETMVYSYSVKFCNYSCRSLSELDRLCSVKSIPMEGCGCPEGTYLNADEHCVLPENCPCYYKGQIIEVEKSFQEDEMMCKCIQGRLDCIGETMIDKECPPPMYYFDCTSAGPGTIGSECQKSCKTQDMQCYVTECVSGCICPDGLVSDGKGGCIAEDQCPCVHGGSFHKPGETIIIGCNTCTCNNRQWNCTGNICHGVCTVYGNGHYWTFDEEKYNFMGDCDYILAQDFCPNNPNDGTFRIVTQNNACGKSLSICSMKITLILENSEIRLLEGKIQEITTDLTAEKNYKVDLRGIYIVIETTQGMTLMWDQKTTVIVQLAPSFQGKVCGLCGDFDSRSMNDFTTRGQSVEMNVQEFGNSWKVTSTCTNINVTDPCADQPFKSMLGQKHCSIIKSDIFRTCHSKVDPIPFYESCVFDFCGCDSAGDCECFCTTVAAYSRSCSRAGVCIDWRSPTICPVFCDYYNPPDKREWYYKPCGATCLKTCRNPQGKCGNTMYSLEGCYPECSPDKPYFDEEQRECVSLLNCMSCNPVEELCAEDSKECLCCYHEKTYTLNANIYNKTEWGRCRTAVCGPNGKIIRTFIPCEVLPTTLPAIEMSAGSTPTGVQKPGISSPKSRKSGTTTVMPLTTSAPAIPVPCFCNVNGELIAIGSNISQTTNASDQCIYSKCNASCQIERIQDKCVGLAGVESHSTYTPLSTTTVSTSQIPLVTDCFDLLPPRKFNESWTFGNCQIATCLGEGNNIKLTSADCPLRQSNLCVNGFPFTKYFDETGCCEVFECKCICSGWANEHYMTFDGTYYNFKGNCSYVLVKPIQPDSPNFWIHLDNYYCSDVDGNICSMSLFIFYNDSVVLLTQAVEHGKEGNLILFNSKKMVPNFFKNGIRITSSGLYIIVEIPEIGLYVSYSYNVFYIKLPFNTFYNNTEGQCGTCTNENSDDARKRNGEITDFFSEMASDWRVPDHTKRPCELSIPEPTLTEIDQGVCPPSALCALIWNMTDCHNEVPPQAYYAACLRDACSAGGQRTECYSLKTYAALCGLQGVCVDWRRKTNGECEASCSGDQIYKPCGRRERRTCFSSETIPGTIPSQSKAKVFVEGCYCPDGKILLRDSEAICVSVCACTGPDRLVKQPGETWEHDCQYCTCNKNTLKITCSHRSCPKSPPVNCTIEGFVPKPIPHPDDPCCTDTVCECDVKSCSIIKKECDAGFQPVVEISGCCPIFSCIPKGVCVHEGVEFKPGAVVPKTSCEDCVCTEMQDPATHIKQIQCVPVKCETECQQGFRYMQQKGVCCGQCVQVACIGTFPSGTVTIEVGKHYKHPEDNCTEHMCTELSGQFVLTSTVTTCAEFDPLDCIPGTLTTTPDGCCKTCKPLKHDCKPTSKTETIIHNDCKSSRPISVPSCEGFCSTYSVYSFDVNKMVHKCTCCYETKSHEVEVELICSEKRKIKYTYIHVDDCGCVEAKCLEKKA</sequence>
<dbReference type="Pfam" id="PF00094">
    <property type="entry name" value="VWD"/>
    <property type="match status" value="4"/>
</dbReference>
<dbReference type="InterPro" id="IPR001007">
    <property type="entry name" value="VWF_dom"/>
</dbReference>
<evidence type="ECO:0000256" key="7">
    <source>
        <dbReference type="ARBA" id="ARBA00054401"/>
    </source>
</evidence>
<dbReference type="SMART" id="SM00832">
    <property type="entry name" value="C8"/>
    <property type="match status" value="4"/>
</dbReference>
<evidence type="ECO:0000313" key="16">
    <source>
        <dbReference type="RefSeq" id="XP_025063681.1"/>
    </source>
</evidence>
<comment type="function">
    <text evidence="7">Ovomucin, the glycoprotein responsible for the gel properties of egg white, is composed for 2 subunits, alpha-ovomucin/MUC5B and beta-ovomucin/MUC6.</text>
</comment>
<dbReference type="FunFam" id="2.10.25.10:FF:000153">
    <property type="entry name" value="MUC5B isoform 1"/>
    <property type="match status" value="1"/>
</dbReference>
<comment type="subcellular location">
    <subcellularLocation>
        <location evidence="1">Secreted</location>
    </subcellularLocation>
</comment>
<organism evidence="15 16">
    <name type="scientific">Alligator sinensis</name>
    <name type="common">Chinese alligator</name>
    <dbReference type="NCBI Taxonomy" id="38654"/>
    <lineage>
        <taxon>Eukaryota</taxon>
        <taxon>Metazoa</taxon>
        <taxon>Chordata</taxon>
        <taxon>Craniata</taxon>
        <taxon>Vertebrata</taxon>
        <taxon>Euteleostomi</taxon>
        <taxon>Archelosauria</taxon>
        <taxon>Archosauria</taxon>
        <taxon>Crocodylia</taxon>
        <taxon>Alligatoridae</taxon>
        <taxon>Alligatorinae</taxon>
        <taxon>Alligator</taxon>
    </lineage>
</organism>
<reference evidence="16" key="1">
    <citation type="submission" date="2025-08" db="UniProtKB">
        <authorList>
            <consortium name="RefSeq"/>
        </authorList>
    </citation>
    <scope>IDENTIFICATION</scope>
</reference>
<accession>A0A3Q0GV75</accession>
<dbReference type="Gene3D" id="2.10.25.10">
    <property type="entry name" value="Laminin"/>
    <property type="match status" value="4"/>
</dbReference>
<dbReference type="PANTHER" id="PTHR11339">
    <property type="entry name" value="EXTRACELLULAR MATRIX GLYCOPROTEIN RELATED"/>
    <property type="match status" value="1"/>
</dbReference>
<dbReference type="CDD" id="cd19941">
    <property type="entry name" value="TIL"/>
    <property type="match status" value="3"/>
</dbReference>
<dbReference type="SMART" id="SM00214">
    <property type="entry name" value="VWC"/>
    <property type="match status" value="6"/>
</dbReference>
<evidence type="ECO:0000256" key="4">
    <source>
        <dbReference type="ARBA" id="ARBA00022737"/>
    </source>
</evidence>
<evidence type="ECO:0000256" key="1">
    <source>
        <dbReference type="ARBA" id="ARBA00004613"/>
    </source>
</evidence>
<dbReference type="RefSeq" id="XP_025063681.1">
    <property type="nucleotide sequence ID" value="XM_025207896.1"/>
</dbReference>
<feature type="domain" description="VWFD" evidence="14">
    <location>
        <begin position="1445"/>
        <end position="1629"/>
    </location>
</feature>
<dbReference type="GO" id="GO:0031012">
    <property type="term" value="C:extracellular matrix"/>
    <property type="evidence" value="ECO:0007669"/>
    <property type="project" value="TreeGrafter"/>
</dbReference>
<evidence type="ECO:0000259" key="14">
    <source>
        <dbReference type="PROSITE" id="PS51233"/>
    </source>
</evidence>
<keyword evidence="5 9" id="KW-1015">Disulfide bond</keyword>
<gene>
    <name evidence="16" type="primary">LOC102388612</name>
</gene>
<proteinExistence type="predicted"/>
<evidence type="ECO:0000256" key="10">
    <source>
        <dbReference type="SAM" id="MobiDB-lite"/>
    </source>
</evidence>
<feature type="domain" description="VWFC" evidence="13">
    <location>
        <begin position="1885"/>
        <end position="1952"/>
    </location>
</feature>
<evidence type="ECO:0000256" key="8">
    <source>
        <dbReference type="ARBA" id="ARBA00063950"/>
    </source>
</evidence>
<evidence type="ECO:0000256" key="3">
    <source>
        <dbReference type="ARBA" id="ARBA00022729"/>
    </source>
</evidence>
<dbReference type="SMART" id="SM00041">
    <property type="entry name" value="CT"/>
    <property type="match status" value="1"/>
</dbReference>
<evidence type="ECO:0000256" key="6">
    <source>
        <dbReference type="ARBA" id="ARBA00023180"/>
    </source>
</evidence>
<dbReference type="GeneID" id="102388612"/>
<evidence type="ECO:0000256" key="9">
    <source>
        <dbReference type="PROSITE-ProRule" id="PRU00039"/>
    </source>
</evidence>
<dbReference type="InterPro" id="IPR036084">
    <property type="entry name" value="Ser_inhib-like_sf"/>
</dbReference>
<dbReference type="PROSITE" id="PS01208">
    <property type="entry name" value="VWFC_1"/>
    <property type="match status" value="2"/>
</dbReference>
<evidence type="ECO:0000259" key="12">
    <source>
        <dbReference type="PROSITE" id="PS01225"/>
    </source>
</evidence>
<dbReference type="InterPro" id="IPR002919">
    <property type="entry name" value="TIL_dom"/>
</dbReference>
<dbReference type="GO" id="GO:0005615">
    <property type="term" value="C:extracellular space"/>
    <property type="evidence" value="ECO:0007669"/>
    <property type="project" value="TreeGrafter"/>
</dbReference>
<feature type="chain" id="PRO_5017991741" evidence="11">
    <location>
        <begin position="22"/>
        <end position="2123"/>
    </location>
</feature>
<keyword evidence="6" id="KW-0325">Glycoprotein</keyword>
<dbReference type="InterPro" id="IPR006207">
    <property type="entry name" value="Cys_knot_C"/>
</dbReference>
<comment type="caution">
    <text evidence="9">Lacks conserved residue(s) required for the propagation of feature annotation.</text>
</comment>
<dbReference type="Pfam" id="PF25962">
    <property type="entry name" value="TIL_OTOGL_Mucin"/>
    <property type="match status" value="1"/>
</dbReference>
<feature type="signal peptide" evidence="11">
    <location>
        <begin position="1"/>
        <end position="21"/>
    </location>
</feature>
<keyword evidence="4" id="KW-0677">Repeat</keyword>
<feature type="domain" description="VWFC" evidence="13">
    <location>
        <begin position="1778"/>
        <end position="1849"/>
    </location>
</feature>
<dbReference type="GO" id="GO:0042632">
    <property type="term" value="P:cholesterol homeostasis"/>
    <property type="evidence" value="ECO:0007669"/>
    <property type="project" value="UniProtKB-ARBA"/>
</dbReference>
<dbReference type="Pfam" id="PF01826">
    <property type="entry name" value="TIL"/>
    <property type="match status" value="1"/>
</dbReference>
<evidence type="ECO:0000256" key="11">
    <source>
        <dbReference type="SAM" id="SignalP"/>
    </source>
</evidence>